<dbReference type="Gene3D" id="3.40.50.720">
    <property type="entry name" value="NAD(P)-binding Rossmann-like Domain"/>
    <property type="match status" value="1"/>
</dbReference>
<reference evidence="4" key="1">
    <citation type="journal article" date="2020" name="Stud. Mycol.">
        <title>101 Dothideomycetes genomes: a test case for predicting lifestyles and emergence of pathogens.</title>
        <authorList>
            <person name="Haridas S."/>
            <person name="Albert R."/>
            <person name="Binder M."/>
            <person name="Bloem J."/>
            <person name="Labutti K."/>
            <person name="Salamov A."/>
            <person name="Andreopoulos B."/>
            <person name="Baker S."/>
            <person name="Barry K."/>
            <person name="Bills G."/>
            <person name="Bluhm B."/>
            <person name="Cannon C."/>
            <person name="Castanera R."/>
            <person name="Culley D."/>
            <person name="Daum C."/>
            <person name="Ezra D."/>
            <person name="Gonzalez J."/>
            <person name="Henrissat B."/>
            <person name="Kuo A."/>
            <person name="Liang C."/>
            <person name="Lipzen A."/>
            <person name="Lutzoni F."/>
            <person name="Magnuson J."/>
            <person name="Mondo S."/>
            <person name="Nolan M."/>
            <person name="Ohm R."/>
            <person name="Pangilinan J."/>
            <person name="Park H.-J."/>
            <person name="Ramirez L."/>
            <person name="Alfaro M."/>
            <person name="Sun H."/>
            <person name="Tritt A."/>
            <person name="Yoshinaga Y."/>
            <person name="Zwiers L.-H."/>
            <person name="Turgeon B."/>
            <person name="Goodwin S."/>
            <person name="Spatafora J."/>
            <person name="Crous P."/>
            <person name="Grigoriev I."/>
        </authorList>
    </citation>
    <scope>NUCLEOTIDE SEQUENCE</scope>
    <source>
        <strain evidence="4">CBS 115976</strain>
    </source>
</reference>
<dbReference type="PRINTS" id="PR00080">
    <property type="entry name" value="SDRFAMILY"/>
</dbReference>
<dbReference type="AlphaFoldDB" id="A0A6A6U7G3"/>
<keyword evidence="2" id="KW-0560">Oxidoreductase</keyword>
<dbReference type="Pfam" id="PF00106">
    <property type="entry name" value="adh_short"/>
    <property type="match status" value="1"/>
</dbReference>
<dbReference type="PRINTS" id="PR00081">
    <property type="entry name" value="GDHRDH"/>
</dbReference>
<evidence type="ECO:0000256" key="1">
    <source>
        <dbReference type="ARBA" id="ARBA00006484"/>
    </source>
</evidence>
<accession>A0A6A6U7G3</accession>
<organism evidence="4 5">
    <name type="scientific">Microthyrium microscopicum</name>
    <dbReference type="NCBI Taxonomy" id="703497"/>
    <lineage>
        <taxon>Eukaryota</taxon>
        <taxon>Fungi</taxon>
        <taxon>Dikarya</taxon>
        <taxon>Ascomycota</taxon>
        <taxon>Pezizomycotina</taxon>
        <taxon>Dothideomycetes</taxon>
        <taxon>Dothideomycetes incertae sedis</taxon>
        <taxon>Microthyriales</taxon>
        <taxon>Microthyriaceae</taxon>
        <taxon>Microthyrium</taxon>
    </lineage>
</organism>
<dbReference type="OrthoDB" id="1933717at2759"/>
<evidence type="ECO:0000313" key="5">
    <source>
        <dbReference type="Proteomes" id="UP000799302"/>
    </source>
</evidence>
<dbReference type="EMBL" id="MU004237">
    <property type="protein sequence ID" value="KAF2667531.1"/>
    <property type="molecule type" value="Genomic_DNA"/>
</dbReference>
<dbReference type="InterPro" id="IPR036291">
    <property type="entry name" value="NAD(P)-bd_dom_sf"/>
</dbReference>
<keyword evidence="5" id="KW-1185">Reference proteome</keyword>
<dbReference type="PANTHER" id="PTHR42760:SF37">
    <property type="entry name" value="CLAVALDEHYDE DEHYDROGENASE"/>
    <property type="match status" value="1"/>
</dbReference>
<comment type="similarity">
    <text evidence="1 3">Belongs to the short-chain dehydrogenases/reductases (SDR) family.</text>
</comment>
<dbReference type="CDD" id="cd05233">
    <property type="entry name" value="SDR_c"/>
    <property type="match status" value="1"/>
</dbReference>
<dbReference type="SUPFAM" id="SSF51735">
    <property type="entry name" value="NAD(P)-binding Rossmann-fold domains"/>
    <property type="match status" value="1"/>
</dbReference>
<dbReference type="PANTHER" id="PTHR42760">
    <property type="entry name" value="SHORT-CHAIN DEHYDROGENASES/REDUCTASES FAMILY MEMBER"/>
    <property type="match status" value="1"/>
</dbReference>
<dbReference type="GO" id="GO:0016616">
    <property type="term" value="F:oxidoreductase activity, acting on the CH-OH group of donors, NAD or NADP as acceptor"/>
    <property type="evidence" value="ECO:0007669"/>
    <property type="project" value="TreeGrafter"/>
</dbReference>
<evidence type="ECO:0000256" key="3">
    <source>
        <dbReference type="RuleBase" id="RU000363"/>
    </source>
</evidence>
<dbReference type="InterPro" id="IPR002347">
    <property type="entry name" value="SDR_fam"/>
</dbReference>
<name>A0A6A6U7G3_9PEZI</name>
<evidence type="ECO:0000256" key="2">
    <source>
        <dbReference type="ARBA" id="ARBA00023002"/>
    </source>
</evidence>
<protein>
    <submittedName>
        <fullName evidence="4">Putative oxidoreductase</fullName>
    </submittedName>
</protein>
<sequence>MDPTASNFTKTVYHDTYAFVQNAKNSGHTVLITGASRGIGRSTAVSFAQNGAANIIIAAVSGPKPKILKLQLDVTSDSSVAAAAKAVKEKFGTIDVLINNAGFLTEWSSIADANPKNWWKSWEVNVKGIFLVSHYFIPLILAAPSESPKTIINISSVGALFVGLGGFAYQGSKTAVMRFTEFIAAEYAEQEISAYCVHPGGVKTELADNAPEFIAESLIDSPELAGDAMALLAAEKRQWLNGRYMSVNWDLEGLFSRREEIVSEDKLKLRMTQ</sequence>
<evidence type="ECO:0000313" key="4">
    <source>
        <dbReference type="EMBL" id="KAF2667531.1"/>
    </source>
</evidence>
<dbReference type="Proteomes" id="UP000799302">
    <property type="component" value="Unassembled WGS sequence"/>
</dbReference>
<proteinExistence type="inferred from homology"/>
<gene>
    <name evidence="4" type="ORF">BT63DRAFT_441160</name>
</gene>